<evidence type="ECO:0000259" key="1">
    <source>
        <dbReference type="Pfam" id="PF20200"/>
    </source>
</evidence>
<organism evidence="2 3">
    <name type="scientific">Candidatus Ordinivivax streblomastigis</name>
    <dbReference type="NCBI Taxonomy" id="2540710"/>
    <lineage>
        <taxon>Bacteria</taxon>
        <taxon>Pseudomonadati</taxon>
        <taxon>Bacteroidota</taxon>
        <taxon>Bacteroidia</taxon>
        <taxon>Bacteroidales</taxon>
        <taxon>Candidatus Ordinivivax</taxon>
    </lineage>
</organism>
<evidence type="ECO:0000313" key="3">
    <source>
        <dbReference type="Proteomes" id="UP000324575"/>
    </source>
</evidence>
<dbReference type="EMBL" id="SNRX01000059">
    <property type="protein sequence ID" value="KAA6300641.1"/>
    <property type="molecule type" value="Genomic_DNA"/>
</dbReference>
<comment type="caution">
    <text evidence="2">The sequence shown here is derived from an EMBL/GenBank/DDBJ whole genome shotgun (WGS) entry which is preliminary data.</text>
</comment>
<dbReference type="Pfam" id="PF20200">
    <property type="entry name" value="DUF6562"/>
    <property type="match status" value="1"/>
</dbReference>
<feature type="non-terminal residue" evidence="2">
    <location>
        <position position="1"/>
    </location>
</feature>
<accession>A0A5M8NU97</accession>
<name>A0A5M8NU97_9BACT</name>
<dbReference type="AlphaFoldDB" id="A0A5M8NU97"/>
<gene>
    <name evidence="2" type="ORF">EZS26_003202</name>
</gene>
<reference evidence="2 3" key="1">
    <citation type="submission" date="2019-03" db="EMBL/GenBank/DDBJ databases">
        <title>Single cell metagenomics reveals metabolic interactions within the superorganism composed of flagellate Streblomastix strix and complex community of Bacteroidetes bacteria on its surface.</title>
        <authorList>
            <person name="Treitli S.C."/>
            <person name="Kolisko M."/>
            <person name="Husnik F."/>
            <person name="Keeling P."/>
            <person name="Hampl V."/>
        </authorList>
    </citation>
    <scope>NUCLEOTIDE SEQUENCE [LARGE SCALE GENOMIC DNA]</scope>
    <source>
        <strain evidence="2">St1</strain>
    </source>
</reference>
<dbReference type="Proteomes" id="UP000324575">
    <property type="component" value="Unassembled WGS sequence"/>
</dbReference>
<dbReference type="InterPro" id="IPR046692">
    <property type="entry name" value="DUF6562"/>
</dbReference>
<feature type="domain" description="DUF6562" evidence="1">
    <location>
        <begin position="3"/>
        <end position="96"/>
    </location>
</feature>
<sequence>NFRPGIAYSYDITETAPEKEALLASDYVFVKDETFYTVNFEILSSENQHINTVNGLRINLKRNKVTTIKDEFLTKDLNDGKVGIDDRFADEIVIRI</sequence>
<proteinExistence type="predicted"/>
<protein>
    <recommendedName>
        <fullName evidence="1">DUF6562 domain-containing protein</fullName>
    </recommendedName>
</protein>
<evidence type="ECO:0000313" key="2">
    <source>
        <dbReference type="EMBL" id="KAA6300641.1"/>
    </source>
</evidence>